<dbReference type="EMBL" id="BDUF01000008">
    <property type="protein sequence ID" value="GAX88726.1"/>
    <property type="molecule type" value="Genomic_DNA"/>
</dbReference>
<evidence type="ECO:0000259" key="1">
    <source>
        <dbReference type="Pfam" id="PF01636"/>
    </source>
</evidence>
<dbReference type="Proteomes" id="UP000217785">
    <property type="component" value="Unassembled WGS sequence"/>
</dbReference>
<reference evidence="3" key="1">
    <citation type="submission" date="2017-07" db="EMBL/GenBank/DDBJ databases">
        <title>Draft genome sequence of Effusibacillus lacus strain skLN1.</title>
        <authorList>
            <person name="Watanabe M."/>
            <person name="Kojima H."/>
            <person name="Fukui M."/>
        </authorList>
    </citation>
    <scope>NUCLEOTIDE SEQUENCE [LARGE SCALE GENOMIC DNA]</scope>
    <source>
        <strain evidence="3">skLN1</strain>
    </source>
</reference>
<dbReference type="Pfam" id="PF01636">
    <property type="entry name" value="APH"/>
    <property type="match status" value="1"/>
</dbReference>
<dbReference type="SUPFAM" id="SSF56112">
    <property type="entry name" value="Protein kinase-like (PK-like)"/>
    <property type="match status" value="1"/>
</dbReference>
<protein>
    <recommendedName>
        <fullName evidence="1">Aminoglycoside phosphotransferase domain-containing protein</fullName>
    </recommendedName>
</protein>
<dbReference type="RefSeq" id="WP_165912575.1">
    <property type="nucleotide sequence ID" value="NZ_BDUF01000008.1"/>
</dbReference>
<gene>
    <name evidence="2" type="ORF">EFBL_0340</name>
</gene>
<evidence type="ECO:0000313" key="2">
    <source>
        <dbReference type="EMBL" id="GAX88726.1"/>
    </source>
</evidence>
<dbReference type="AlphaFoldDB" id="A0A292YI31"/>
<evidence type="ECO:0000313" key="3">
    <source>
        <dbReference type="Proteomes" id="UP000217785"/>
    </source>
</evidence>
<dbReference type="Gene3D" id="3.90.1200.10">
    <property type="match status" value="1"/>
</dbReference>
<organism evidence="2 3">
    <name type="scientific">Effusibacillus lacus</name>
    <dbReference type="NCBI Taxonomy" id="1348429"/>
    <lineage>
        <taxon>Bacteria</taxon>
        <taxon>Bacillati</taxon>
        <taxon>Bacillota</taxon>
        <taxon>Bacilli</taxon>
        <taxon>Bacillales</taxon>
        <taxon>Alicyclobacillaceae</taxon>
        <taxon>Effusibacillus</taxon>
    </lineage>
</organism>
<keyword evidence="3" id="KW-1185">Reference proteome</keyword>
<dbReference type="InterPro" id="IPR002575">
    <property type="entry name" value="Aminoglycoside_PTrfase"/>
</dbReference>
<name>A0A292YI31_9BACL</name>
<proteinExistence type="predicted"/>
<accession>A0A292YI31</accession>
<comment type="caution">
    <text evidence="2">The sequence shown here is derived from an EMBL/GenBank/DDBJ whole genome shotgun (WGS) entry which is preliminary data.</text>
</comment>
<dbReference type="InterPro" id="IPR011009">
    <property type="entry name" value="Kinase-like_dom_sf"/>
</dbReference>
<sequence>MTSLQLRVEQVVKALQHIGIHSNEVKVLADGGNLIVYLSPYPIVARVITLFEGDDSQYWRDILAREIDVARHLESVGAPVVKPIYDFDPGPHPTGDTWCTLWEYIPASDLPVLTGDEAFNLLKSLESSMETYPGSLPLLGAWNPVCDAMTRLSTIEHEQLRDLTMYWTEIDKRLRGLSADKFVPAHGDAHLGNLIASPKGWLWIDFEDVSLMPRFWDLASAVARTPLLGESKELSNELIRKYLGDTPSQADNEAFNLALSARVVASVAINLSLALEGHSNSELAWRRLENGLHILDKILSGWS</sequence>
<feature type="domain" description="Aminoglycoside phosphotransferase" evidence="1">
    <location>
        <begin position="58"/>
        <end position="224"/>
    </location>
</feature>